<evidence type="ECO:0000256" key="2">
    <source>
        <dbReference type="ARBA" id="ARBA00022475"/>
    </source>
</evidence>
<keyword evidence="6" id="KW-0406">Ion transport</keyword>
<dbReference type="OrthoDB" id="9808135at2"/>
<dbReference type="Proteomes" id="UP000219215">
    <property type="component" value="Chromosome DPRO"/>
</dbReference>
<dbReference type="KEGG" id="pprf:DPRO_2484"/>
<feature type="transmembrane region" description="Helical" evidence="6">
    <location>
        <begin position="33"/>
        <end position="55"/>
    </location>
</feature>
<evidence type="ECO:0000313" key="7">
    <source>
        <dbReference type="EMBL" id="SOB59392.1"/>
    </source>
</evidence>
<keyword evidence="4 6" id="KW-1133">Transmembrane helix</keyword>
<gene>
    <name evidence="6 7" type="primary">nhaA</name>
    <name evidence="7" type="ORF">DPRO_2484</name>
</gene>
<feature type="transmembrane region" description="Helical" evidence="6">
    <location>
        <begin position="194"/>
        <end position="213"/>
    </location>
</feature>
<dbReference type="GO" id="GO:0005886">
    <property type="term" value="C:plasma membrane"/>
    <property type="evidence" value="ECO:0007669"/>
    <property type="project" value="UniProtKB-SubCell"/>
</dbReference>
<reference evidence="8" key="1">
    <citation type="submission" date="2017-09" db="EMBL/GenBank/DDBJ databases">
        <authorList>
            <person name="Regsiter A."/>
            <person name="William W."/>
        </authorList>
    </citation>
    <scope>NUCLEOTIDE SEQUENCE [LARGE SCALE GENOMIC DNA]</scope>
    <source>
        <strain evidence="8">500-1</strain>
    </source>
</reference>
<keyword evidence="6" id="KW-0739">Sodium transport</keyword>
<feature type="transmembrane region" description="Helical" evidence="6">
    <location>
        <begin position="75"/>
        <end position="93"/>
    </location>
</feature>
<dbReference type="PANTHER" id="PTHR30341">
    <property type="entry name" value="SODIUM ION/PROTON ANTIPORTER NHAA-RELATED"/>
    <property type="match status" value="1"/>
</dbReference>
<dbReference type="InterPro" id="IPR023171">
    <property type="entry name" value="Na/H_antiporter_dom_sf"/>
</dbReference>
<protein>
    <recommendedName>
        <fullName evidence="6">Na(+)/H(+) antiporter NhaA</fullName>
    </recommendedName>
    <alternativeName>
        <fullName evidence="6">Sodium/proton antiporter NhaA</fullName>
    </alternativeName>
</protein>
<comment type="similarity">
    <text evidence="6">Belongs to the NhaA Na(+)/H(+) (TC 2.A.33) antiporter family.</text>
</comment>
<accession>A0A2C8FA16</accession>
<dbReference type="RefSeq" id="WP_097012268.1">
    <property type="nucleotide sequence ID" value="NZ_LT907975.1"/>
</dbReference>
<dbReference type="HAMAP" id="MF_01844">
    <property type="entry name" value="NhaA"/>
    <property type="match status" value="1"/>
</dbReference>
<evidence type="ECO:0000313" key="8">
    <source>
        <dbReference type="Proteomes" id="UP000219215"/>
    </source>
</evidence>
<dbReference type="GO" id="GO:0006885">
    <property type="term" value="P:regulation of pH"/>
    <property type="evidence" value="ECO:0007669"/>
    <property type="project" value="UniProtKB-UniRule"/>
</dbReference>
<keyword evidence="3 6" id="KW-0812">Transmembrane</keyword>
<evidence type="ECO:0000256" key="6">
    <source>
        <dbReference type="HAMAP-Rule" id="MF_01844"/>
    </source>
</evidence>
<evidence type="ECO:0000256" key="1">
    <source>
        <dbReference type="ARBA" id="ARBA00004429"/>
    </source>
</evidence>
<keyword evidence="2 6" id="KW-1003">Cell membrane</keyword>
<keyword evidence="6" id="KW-0915">Sodium</keyword>
<evidence type="ECO:0000256" key="4">
    <source>
        <dbReference type="ARBA" id="ARBA00022989"/>
    </source>
</evidence>
<feature type="transmembrane region" description="Helical" evidence="6">
    <location>
        <begin position="141"/>
        <end position="160"/>
    </location>
</feature>
<evidence type="ECO:0000256" key="3">
    <source>
        <dbReference type="ARBA" id="ARBA00022692"/>
    </source>
</evidence>
<dbReference type="NCBIfam" id="TIGR00773">
    <property type="entry name" value="NhaA"/>
    <property type="match status" value="1"/>
</dbReference>
<feature type="transmembrane region" description="Helical" evidence="6">
    <location>
        <begin position="384"/>
        <end position="409"/>
    </location>
</feature>
<dbReference type="InterPro" id="IPR004670">
    <property type="entry name" value="NhaA"/>
</dbReference>
<comment type="subcellular location">
    <subcellularLocation>
        <location evidence="1">Cell inner membrane</location>
        <topology evidence="1">Multi-pass membrane protein</topology>
    </subcellularLocation>
    <subcellularLocation>
        <location evidence="6">Cell membrane</location>
        <topology evidence="6">Multi-pass membrane protein</topology>
    </subcellularLocation>
</comment>
<feature type="transmembrane region" description="Helical" evidence="6">
    <location>
        <begin position="348"/>
        <end position="372"/>
    </location>
</feature>
<name>A0A2C8FA16_9BACT</name>
<keyword evidence="8" id="KW-1185">Reference proteome</keyword>
<organism evidence="7 8">
    <name type="scientific">Pseudodesulfovibrio profundus</name>
    <dbReference type="NCBI Taxonomy" id="57320"/>
    <lineage>
        <taxon>Bacteria</taxon>
        <taxon>Pseudomonadati</taxon>
        <taxon>Thermodesulfobacteriota</taxon>
        <taxon>Desulfovibrionia</taxon>
        <taxon>Desulfovibrionales</taxon>
        <taxon>Desulfovibrionaceae</taxon>
    </lineage>
</organism>
<feature type="transmembrane region" description="Helical" evidence="6">
    <location>
        <begin position="220"/>
        <end position="239"/>
    </location>
</feature>
<comment type="function">
    <text evidence="6">Na(+)/H(+) antiporter that extrudes sodium in exchange for external protons.</text>
</comment>
<dbReference type="Pfam" id="PF06965">
    <property type="entry name" value="Na_H_antiport_1"/>
    <property type="match status" value="1"/>
</dbReference>
<feature type="transmembrane region" description="Helical" evidence="6">
    <location>
        <begin position="421"/>
        <end position="438"/>
    </location>
</feature>
<dbReference type="EMBL" id="LT907975">
    <property type="protein sequence ID" value="SOB59392.1"/>
    <property type="molecule type" value="Genomic_DNA"/>
</dbReference>
<feature type="transmembrane region" description="Helical" evidence="6">
    <location>
        <begin position="321"/>
        <end position="341"/>
    </location>
</feature>
<keyword evidence="6" id="KW-0813">Transport</keyword>
<sequence length="447" mass="47341">MALRNIISCGLEPIDQVLQPFQDFFRSKTTGGILLIISALAALIWANSPWGAHYIAVWETHFTVGYGEYTLSKPLLLWVNDGLMAIFFFVVGLEIKREFMVGELSTQRQAVLPIFAAIGGMVAPAVIYALINIGGPGTHGWGIPMATDIAFALGILALLGDRIPYQLKIFLTAVAIVDDIGAVLVIAMFYSSGIAMNMLLIAMGLLFIAFIGNRLGIRAPLFYAIVGALLWLAVLKSGVHSTVAGVLMAFTIPGRTTCDSDAFQFNATAILREYSKAAEPGKSVLTNPTMNSTLLAMQHVAVRAQTPLQRLEHTLHPVADYLIMPVFALANAGVVLGGDFAALMASQVALGTLFGLVLGKPLGITVSVWILVKTSGGWPGGMNIRQFVGAGLLAGIGFTMSLFIAALAFSDSPEMLNAAKTAILGASALAGLAGYMVLRSEPLPNGE</sequence>
<feature type="transmembrane region" description="Helical" evidence="6">
    <location>
        <begin position="167"/>
        <end position="188"/>
    </location>
</feature>
<evidence type="ECO:0000256" key="5">
    <source>
        <dbReference type="ARBA" id="ARBA00023136"/>
    </source>
</evidence>
<comment type="catalytic activity">
    <reaction evidence="6">
        <text>Na(+)(in) + 2 H(+)(out) = Na(+)(out) + 2 H(+)(in)</text>
        <dbReference type="Rhea" id="RHEA:29251"/>
        <dbReference type="ChEBI" id="CHEBI:15378"/>
        <dbReference type="ChEBI" id="CHEBI:29101"/>
    </reaction>
</comment>
<dbReference type="GO" id="GO:0015385">
    <property type="term" value="F:sodium:proton antiporter activity"/>
    <property type="evidence" value="ECO:0007669"/>
    <property type="project" value="UniProtKB-UniRule"/>
</dbReference>
<keyword evidence="6" id="KW-0050">Antiport</keyword>
<dbReference type="AlphaFoldDB" id="A0A2C8FA16"/>
<feature type="transmembrane region" description="Helical" evidence="6">
    <location>
        <begin position="114"/>
        <end position="135"/>
    </location>
</feature>
<proteinExistence type="inferred from homology"/>
<keyword evidence="5 6" id="KW-0472">Membrane</keyword>
<dbReference type="Gene3D" id="1.20.1530.10">
    <property type="entry name" value="Na+/H+ antiporter like domain"/>
    <property type="match status" value="1"/>
</dbReference>
<dbReference type="PANTHER" id="PTHR30341:SF0">
    <property type="entry name" value="NA(+)_H(+) ANTIPORTER NHAA"/>
    <property type="match status" value="1"/>
</dbReference>